<evidence type="ECO:0000256" key="1">
    <source>
        <dbReference type="ARBA" id="ARBA00022691"/>
    </source>
</evidence>
<keyword evidence="3" id="KW-0408">Iron</keyword>
<dbReference type="PANTHER" id="PTHR11228">
    <property type="entry name" value="RADICAL SAM DOMAIN PROTEIN"/>
    <property type="match status" value="1"/>
</dbReference>
<gene>
    <name evidence="6" type="ORF">DW918_01095</name>
</gene>
<keyword evidence="2" id="KW-0479">Metal-binding</keyword>
<proteinExistence type="predicted"/>
<evidence type="ECO:0000256" key="4">
    <source>
        <dbReference type="ARBA" id="ARBA00023014"/>
    </source>
</evidence>
<dbReference type="InterPro" id="IPR013785">
    <property type="entry name" value="Aldolase_TIM"/>
</dbReference>
<sequence length="250" mass="28546">MNKYLENLNRIEFVVTMACTGRCIHCSEGEHKSSGKHIDGDIAAQAVIDICNNYDIKSLMTFGGEPLIYPEVVCNIHKTAKEMNIKDRAIITNGFFSKDKERVREVAQMLSYSGVQKVLLSVDSFHQETIPLDIVKYFAMCIKESGVEIKLNPAWLVSKEDDNEYNKKTKKIISEFEDLNIPQAKGNVIFPNGNAVKYLSDYFDKNKEYINPYEENPIDVRTISFSENGDVLNGNIYEKSIMEIIEEYKV</sequence>
<accession>A0A413T9U1</accession>
<dbReference type="SUPFAM" id="SSF102114">
    <property type="entry name" value="Radical SAM enzymes"/>
    <property type="match status" value="1"/>
</dbReference>
<feature type="domain" description="Radical SAM core" evidence="5">
    <location>
        <begin position="14"/>
        <end position="128"/>
    </location>
</feature>
<reference evidence="6 7" key="1">
    <citation type="submission" date="2018-08" db="EMBL/GenBank/DDBJ databases">
        <title>A genome reference for cultivated species of the human gut microbiota.</title>
        <authorList>
            <person name="Zou Y."/>
            <person name="Xue W."/>
            <person name="Luo G."/>
        </authorList>
    </citation>
    <scope>NUCLEOTIDE SEQUENCE [LARGE SCALE GENOMIC DNA]</scope>
    <source>
        <strain evidence="6 7">AM42-30</strain>
    </source>
</reference>
<evidence type="ECO:0000259" key="5">
    <source>
        <dbReference type="Pfam" id="PF04055"/>
    </source>
</evidence>
<dbReference type="GO" id="GO:0046872">
    <property type="term" value="F:metal ion binding"/>
    <property type="evidence" value="ECO:0007669"/>
    <property type="project" value="UniProtKB-KW"/>
</dbReference>
<keyword evidence="4" id="KW-0411">Iron-sulfur</keyword>
<protein>
    <submittedName>
        <fullName evidence="6">Radical SAM protein</fullName>
    </submittedName>
</protein>
<name>A0A413T9U1_9FIRM</name>
<dbReference type="AlphaFoldDB" id="A0A413T9U1"/>
<evidence type="ECO:0000313" key="6">
    <source>
        <dbReference type="EMBL" id="RHA81836.1"/>
    </source>
</evidence>
<dbReference type="SFLD" id="SFLDS00029">
    <property type="entry name" value="Radical_SAM"/>
    <property type="match status" value="1"/>
</dbReference>
<dbReference type="InterPro" id="IPR007197">
    <property type="entry name" value="rSAM"/>
</dbReference>
<evidence type="ECO:0000256" key="3">
    <source>
        <dbReference type="ARBA" id="ARBA00023004"/>
    </source>
</evidence>
<evidence type="ECO:0000313" key="7">
    <source>
        <dbReference type="Proteomes" id="UP000285740"/>
    </source>
</evidence>
<evidence type="ECO:0000256" key="2">
    <source>
        <dbReference type="ARBA" id="ARBA00022723"/>
    </source>
</evidence>
<comment type="caution">
    <text evidence="6">The sequence shown here is derived from an EMBL/GenBank/DDBJ whole genome shotgun (WGS) entry which is preliminary data.</text>
</comment>
<dbReference type="RefSeq" id="WP_118029981.1">
    <property type="nucleotide sequence ID" value="NZ_QSFV01000002.1"/>
</dbReference>
<dbReference type="EMBL" id="QSFV01000002">
    <property type="protein sequence ID" value="RHA81836.1"/>
    <property type="molecule type" value="Genomic_DNA"/>
</dbReference>
<dbReference type="Proteomes" id="UP000285740">
    <property type="component" value="Unassembled WGS sequence"/>
</dbReference>
<dbReference type="InterPro" id="IPR050377">
    <property type="entry name" value="Radical_SAM_PqqE_MftC-like"/>
</dbReference>
<dbReference type="Pfam" id="PF04055">
    <property type="entry name" value="Radical_SAM"/>
    <property type="match status" value="1"/>
</dbReference>
<dbReference type="Gene3D" id="3.20.20.70">
    <property type="entry name" value="Aldolase class I"/>
    <property type="match status" value="1"/>
</dbReference>
<keyword evidence="1" id="KW-0949">S-adenosyl-L-methionine</keyword>
<dbReference type="GO" id="GO:0003824">
    <property type="term" value="F:catalytic activity"/>
    <property type="evidence" value="ECO:0007669"/>
    <property type="project" value="InterPro"/>
</dbReference>
<dbReference type="GO" id="GO:0051536">
    <property type="term" value="F:iron-sulfur cluster binding"/>
    <property type="evidence" value="ECO:0007669"/>
    <property type="project" value="UniProtKB-KW"/>
</dbReference>
<dbReference type="InterPro" id="IPR058240">
    <property type="entry name" value="rSAM_sf"/>
</dbReference>
<dbReference type="PANTHER" id="PTHR11228:SF7">
    <property type="entry name" value="PQQA PEPTIDE CYCLASE"/>
    <property type="match status" value="1"/>
</dbReference>
<dbReference type="CDD" id="cd01335">
    <property type="entry name" value="Radical_SAM"/>
    <property type="match status" value="1"/>
</dbReference>
<organism evidence="6 7">
    <name type="scientific">Eubacterium ventriosum</name>
    <dbReference type="NCBI Taxonomy" id="39496"/>
    <lineage>
        <taxon>Bacteria</taxon>
        <taxon>Bacillati</taxon>
        <taxon>Bacillota</taxon>
        <taxon>Clostridia</taxon>
        <taxon>Eubacteriales</taxon>
        <taxon>Eubacteriaceae</taxon>
        <taxon>Eubacterium</taxon>
    </lineage>
</organism>